<reference evidence="2 3" key="1">
    <citation type="journal article" date="2014" name="Nature">
        <title>The genomic substrate for adaptive radiation in African cichlid fish.</title>
        <authorList>
            <person name="Brawand D."/>
            <person name="Wagner C.E."/>
            <person name="Li Y.I."/>
            <person name="Malinsky M."/>
            <person name="Keller I."/>
            <person name="Fan S."/>
            <person name="Simakov O."/>
            <person name="Ng A.Y."/>
            <person name="Lim Z.W."/>
            <person name="Bezault E."/>
            <person name="Turner-Maier J."/>
            <person name="Johnson J."/>
            <person name="Alcazar R."/>
            <person name="Noh H.J."/>
            <person name="Russell P."/>
            <person name="Aken B."/>
            <person name="Alfoldi J."/>
            <person name="Amemiya C."/>
            <person name="Azzouzi N."/>
            <person name="Baroiller J.F."/>
            <person name="Barloy-Hubler F."/>
            <person name="Berlin A."/>
            <person name="Bloomquist R."/>
            <person name="Carleton K.L."/>
            <person name="Conte M.A."/>
            <person name="D'Cotta H."/>
            <person name="Eshel O."/>
            <person name="Gaffney L."/>
            <person name="Galibert F."/>
            <person name="Gante H.F."/>
            <person name="Gnerre S."/>
            <person name="Greuter L."/>
            <person name="Guyon R."/>
            <person name="Haddad N.S."/>
            <person name="Haerty W."/>
            <person name="Harris R.M."/>
            <person name="Hofmann H.A."/>
            <person name="Hourlier T."/>
            <person name="Hulata G."/>
            <person name="Jaffe D.B."/>
            <person name="Lara M."/>
            <person name="Lee A.P."/>
            <person name="MacCallum I."/>
            <person name="Mwaiko S."/>
            <person name="Nikaido M."/>
            <person name="Nishihara H."/>
            <person name="Ozouf-Costaz C."/>
            <person name="Penman D.J."/>
            <person name="Przybylski D."/>
            <person name="Rakotomanga M."/>
            <person name="Renn S.C.P."/>
            <person name="Ribeiro F.J."/>
            <person name="Ron M."/>
            <person name="Salzburger W."/>
            <person name="Sanchez-Pulido L."/>
            <person name="Santos M.E."/>
            <person name="Searle S."/>
            <person name="Sharpe T."/>
            <person name="Swofford R."/>
            <person name="Tan F.J."/>
            <person name="Williams L."/>
            <person name="Young S."/>
            <person name="Yin S."/>
            <person name="Okada N."/>
            <person name="Kocher T.D."/>
            <person name="Miska E.A."/>
            <person name="Lander E.S."/>
            <person name="Venkatesh B."/>
            <person name="Fernald R.D."/>
            <person name="Meyer A."/>
            <person name="Ponting C.P."/>
            <person name="Streelman J.T."/>
            <person name="Lindblad-Toh K."/>
            <person name="Seehausen O."/>
            <person name="Di Palma F."/>
        </authorList>
    </citation>
    <scope>NUCLEOTIDE SEQUENCE</scope>
</reference>
<reference evidence="2" key="3">
    <citation type="submission" date="2025-09" db="UniProtKB">
        <authorList>
            <consortium name="Ensembl"/>
        </authorList>
    </citation>
    <scope>IDENTIFICATION</scope>
</reference>
<reference evidence="2" key="2">
    <citation type="submission" date="2025-08" db="UniProtKB">
        <authorList>
            <consortium name="Ensembl"/>
        </authorList>
    </citation>
    <scope>IDENTIFICATION</scope>
</reference>
<proteinExistence type="predicted"/>
<dbReference type="GeneTree" id="ENSGT00940000177734"/>
<dbReference type="InterPro" id="IPR003599">
    <property type="entry name" value="Ig_sub"/>
</dbReference>
<dbReference type="PANTHER" id="PTHR21063:SF4">
    <property type="entry name" value="CD48 ANTIGEN-RELATED"/>
    <property type="match status" value="1"/>
</dbReference>
<dbReference type="Pfam" id="PF07686">
    <property type="entry name" value="V-set"/>
    <property type="match status" value="1"/>
</dbReference>
<dbReference type="Proteomes" id="UP000265160">
    <property type="component" value="LG6"/>
</dbReference>
<dbReference type="InterPro" id="IPR015632">
    <property type="entry name" value="CD2"/>
</dbReference>
<dbReference type="SMART" id="SM00409">
    <property type="entry name" value="IG"/>
    <property type="match status" value="1"/>
</dbReference>
<dbReference type="PROSITE" id="PS50835">
    <property type="entry name" value="IG_LIKE"/>
    <property type="match status" value="1"/>
</dbReference>
<dbReference type="InterPro" id="IPR007110">
    <property type="entry name" value="Ig-like_dom"/>
</dbReference>
<dbReference type="Ensembl" id="ENSMZET00005018280.1">
    <property type="protein sequence ID" value="ENSMZEP00005017713.1"/>
    <property type="gene ID" value="ENSMZEG00005013314.1"/>
</dbReference>
<evidence type="ECO:0000313" key="3">
    <source>
        <dbReference type="Proteomes" id="UP000265160"/>
    </source>
</evidence>
<dbReference type="Gene3D" id="2.60.40.10">
    <property type="entry name" value="Immunoglobulins"/>
    <property type="match status" value="1"/>
</dbReference>
<evidence type="ECO:0000313" key="2">
    <source>
        <dbReference type="Ensembl" id="ENSMZEP00005017713.1"/>
    </source>
</evidence>
<dbReference type="SUPFAM" id="SSF48726">
    <property type="entry name" value="Immunoglobulin"/>
    <property type="match status" value="1"/>
</dbReference>
<name>A0A3P9C606_9CICH</name>
<dbReference type="InterPro" id="IPR013106">
    <property type="entry name" value="Ig_V-set"/>
</dbReference>
<feature type="domain" description="Ig-like" evidence="1">
    <location>
        <begin position="4"/>
        <end position="98"/>
    </location>
</feature>
<dbReference type="PANTHER" id="PTHR21063">
    <property type="entry name" value="LFA-3"/>
    <property type="match status" value="1"/>
</dbReference>
<organism evidence="2 3">
    <name type="scientific">Maylandia zebra</name>
    <name type="common">zebra mbuna</name>
    <dbReference type="NCBI Taxonomy" id="106582"/>
    <lineage>
        <taxon>Eukaryota</taxon>
        <taxon>Metazoa</taxon>
        <taxon>Chordata</taxon>
        <taxon>Craniata</taxon>
        <taxon>Vertebrata</taxon>
        <taxon>Euteleostomi</taxon>
        <taxon>Actinopterygii</taxon>
        <taxon>Neopterygii</taxon>
        <taxon>Teleostei</taxon>
        <taxon>Neoteleostei</taxon>
        <taxon>Acanthomorphata</taxon>
        <taxon>Ovalentaria</taxon>
        <taxon>Cichlomorphae</taxon>
        <taxon>Cichliformes</taxon>
        <taxon>Cichlidae</taxon>
        <taxon>African cichlids</taxon>
        <taxon>Pseudocrenilabrinae</taxon>
        <taxon>Haplochromini</taxon>
        <taxon>Maylandia</taxon>
        <taxon>Maylandia zebra complex</taxon>
    </lineage>
</organism>
<dbReference type="AlphaFoldDB" id="A0A3P9C606"/>
<sequence>HSFPSIRTLVGKVGGDVRLHIGATEVDRDAHIVWSYGPKYKVIISYDDGTSETKLSEKFQLDANGSLTIRSLTANDSGLYNCEIFSKNGSSQKTFTLTFPL</sequence>
<evidence type="ECO:0000259" key="1">
    <source>
        <dbReference type="PROSITE" id="PS50835"/>
    </source>
</evidence>
<dbReference type="PRINTS" id="PR01870">
    <property type="entry name" value="CD2ANTIGEN"/>
</dbReference>
<protein>
    <recommendedName>
        <fullName evidence="1">Ig-like domain-containing protein</fullName>
    </recommendedName>
</protein>
<dbReference type="InterPro" id="IPR036179">
    <property type="entry name" value="Ig-like_dom_sf"/>
</dbReference>
<dbReference type="InterPro" id="IPR013783">
    <property type="entry name" value="Ig-like_fold"/>
</dbReference>
<keyword evidence="3" id="KW-1185">Reference proteome</keyword>
<accession>A0A3P9C606</accession>